<keyword evidence="2" id="KW-0723">Serine/threonine-protein kinase</keyword>
<sequence>MHATAGSTEPARRPPVTRSRRRMRWAAALLSTAALVAVTLPLLHRFGDGSPSSPVSSAHPTPTPKNSPSTPQTAAKGYENVSGPGFELEIPAGWRHHGKNAEAQYRYTRGGYELVVVPGRDAVADYGKSLMIYQREYEPELQPFRDSTWATSTGLSAFEAGGHQGVRGQFTWEVRGEERFVLNRVLDIDGRIHLLLAIGPEADRKPVTRFYDHAAKTYKPSN</sequence>
<organism evidence="2 3">
    <name type="scientific">Streptomyces griseoflavus Tu4000</name>
    <dbReference type="NCBI Taxonomy" id="467200"/>
    <lineage>
        <taxon>Bacteria</taxon>
        <taxon>Bacillati</taxon>
        <taxon>Actinomycetota</taxon>
        <taxon>Actinomycetes</taxon>
        <taxon>Kitasatosporales</taxon>
        <taxon>Streptomycetaceae</taxon>
        <taxon>Streptomyces</taxon>
    </lineage>
</organism>
<reference evidence="2" key="1">
    <citation type="submission" date="2009-02" db="EMBL/GenBank/DDBJ databases">
        <title>Annotation of Streptomyces griseoflavus strain Tu4000.</title>
        <authorList>
            <consortium name="The Broad Institute Genome Sequencing Platform"/>
            <consortium name="Broad Institute Microbial Sequencing Center"/>
            <person name="Fischbach M."/>
            <person name="Godfrey P."/>
            <person name="Ward D."/>
            <person name="Young S."/>
            <person name="Zeng Q."/>
            <person name="Koehrsen M."/>
            <person name="Alvarado L."/>
            <person name="Berlin A.M."/>
            <person name="Bochicchio J."/>
            <person name="Borenstein D."/>
            <person name="Chapman S.B."/>
            <person name="Chen Z."/>
            <person name="Engels R."/>
            <person name="Freedman E."/>
            <person name="Gellesch M."/>
            <person name="Goldberg J."/>
            <person name="Griggs A."/>
            <person name="Gujja S."/>
            <person name="Heilman E.R."/>
            <person name="Heiman D.I."/>
            <person name="Hepburn T.A."/>
            <person name="Howarth C."/>
            <person name="Jen D."/>
            <person name="Larson L."/>
            <person name="Lewis B."/>
            <person name="Mehta T."/>
            <person name="Park D."/>
            <person name="Pearson M."/>
            <person name="Richards J."/>
            <person name="Roberts A."/>
            <person name="Saif S."/>
            <person name="Shea T.D."/>
            <person name="Shenoy N."/>
            <person name="Sisk P."/>
            <person name="Stolte C."/>
            <person name="Sykes S.N."/>
            <person name="Thomson T."/>
            <person name="Walk T."/>
            <person name="White J."/>
            <person name="Yandava C."/>
            <person name="Straight P."/>
            <person name="Clardy J."/>
            <person name="Hung D."/>
            <person name="Kolter R."/>
            <person name="Mekalanos J."/>
            <person name="Walker S."/>
            <person name="Walsh C.T."/>
            <person name="Wieland-Brown L.C."/>
            <person name="Haas B."/>
            <person name="Nusbaum C."/>
            <person name="Birren B."/>
        </authorList>
    </citation>
    <scope>NUCLEOTIDE SEQUENCE [LARGE SCALE GENOMIC DNA]</scope>
    <source>
        <strain evidence="2">Tu4000</strain>
    </source>
</reference>
<feature type="compositionally biased region" description="Polar residues" evidence="1">
    <location>
        <begin position="50"/>
        <end position="59"/>
    </location>
</feature>
<dbReference type="Proteomes" id="UP000002968">
    <property type="component" value="Unassembled WGS sequence"/>
</dbReference>
<keyword evidence="2" id="KW-0808">Transferase</keyword>
<evidence type="ECO:0000313" key="2">
    <source>
        <dbReference type="EMBL" id="EFL37372.1"/>
    </source>
</evidence>
<name>D9XLZ0_9ACTN</name>
<dbReference type="AlphaFoldDB" id="D9XLZ0"/>
<dbReference type="HOGENOM" id="CLU_1244750_0_0_11"/>
<proteinExistence type="predicted"/>
<dbReference type="eggNOG" id="COG0515">
    <property type="taxonomic scope" value="Bacteria"/>
</dbReference>
<accession>D9XLZ0</accession>
<dbReference type="STRING" id="467200.SSRG_00176"/>
<evidence type="ECO:0000313" key="3">
    <source>
        <dbReference type="Proteomes" id="UP000002968"/>
    </source>
</evidence>
<protein>
    <submittedName>
        <fullName evidence="2">Serine/threonine protein kinase</fullName>
    </submittedName>
</protein>
<dbReference type="GO" id="GO:0004674">
    <property type="term" value="F:protein serine/threonine kinase activity"/>
    <property type="evidence" value="ECO:0007669"/>
    <property type="project" value="UniProtKB-KW"/>
</dbReference>
<gene>
    <name evidence="2" type="ORF">SSRG_00176</name>
</gene>
<keyword evidence="3" id="KW-1185">Reference proteome</keyword>
<feature type="region of interest" description="Disordered" evidence="1">
    <location>
        <begin position="49"/>
        <end position="82"/>
    </location>
</feature>
<keyword evidence="2" id="KW-0418">Kinase</keyword>
<dbReference type="EMBL" id="GG657758">
    <property type="protein sequence ID" value="EFL37372.1"/>
    <property type="molecule type" value="Genomic_DNA"/>
</dbReference>
<feature type="compositionally biased region" description="Low complexity" evidence="1">
    <location>
        <begin position="64"/>
        <end position="73"/>
    </location>
</feature>
<evidence type="ECO:0000256" key="1">
    <source>
        <dbReference type="SAM" id="MobiDB-lite"/>
    </source>
</evidence>